<evidence type="ECO:0000256" key="1">
    <source>
        <dbReference type="SAM" id="MobiDB-lite"/>
    </source>
</evidence>
<reference evidence="2 3" key="1">
    <citation type="submission" date="2020-05" db="EMBL/GenBank/DDBJ databases">
        <title>Genome sequences of pea root nodulating Rhizobium spp.</title>
        <authorList>
            <person name="Rahi P."/>
        </authorList>
    </citation>
    <scope>NUCLEOTIDE SEQUENCE [LARGE SCALE GENOMIC DNA]</scope>
    <source>
        <strain evidence="3">JKLM 12A2</strain>
    </source>
</reference>
<dbReference type="RefSeq" id="WP_138390579.1">
    <property type="nucleotide sequence ID" value="NZ_CP054021.1"/>
</dbReference>
<feature type="region of interest" description="Disordered" evidence="1">
    <location>
        <begin position="50"/>
        <end position="76"/>
    </location>
</feature>
<accession>A0ABX6PFR2</accession>
<evidence type="ECO:0000313" key="2">
    <source>
        <dbReference type="EMBL" id="QKK17945.1"/>
    </source>
</evidence>
<organism evidence="2 3">
    <name type="scientific">Rhizobium indicum</name>
    <dbReference type="NCBI Taxonomy" id="2583231"/>
    <lineage>
        <taxon>Bacteria</taxon>
        <taxon>Pseudomonadati</taxon>
        <taxon>Pseudomonadota</taxon>
        <taxon>Alphaproteobacteria</taxon>
        <taxon>Hyphomicrobiales</taxon>
        <taxon>Rhizobiaceae</taxon>
        <taxon>Rhizobium/Agrobacterium group</taxon>
        <taxon>Rhizobium</taxon>
    </lineage>
</organism>
<keyword evidence="3" id="KW-1185">Reference proteome</keyword>
<protein>
    <submittedName>
        <fullName evidence="2">Uncharacterized protein</fullName>
    </submittedName>
</protein>
<proteinExistence type="predicted"/>
<name>A0ABX6PFR2_9HYPH</name>
<dbReference type="EMBL" id="CP054021">
    <property type="protein sequence ID" value="QKK17945.1"/>
    <property type="molecule type" value="Genomic_DNA"/>
</dbReference>
<dbReference type="Proteomes" id="UP000305673">
    <property type="component" value="Chromosome"/>
</dbReference>
<evidence type="ECO:0000313" key="3">
    <source>
        <dbReference type="Proteomes" id="UP000305673"/>
    </source>
</evidence>
<gene>
    <name evidence="2" type="ORF">FFM53_016520</name>
</gene>
<sequence length="76" mass="8432">MTAIDDDERFFGFALQGITAGFAAASFPPPGKARFTAMISNGRKIRLNHQRLGRSPNGWRDRQEAVASRPMLRAAR</sequence>